<gene>
    <name evidence="1" type="ORF">CCACVL1_12537</name>
</gene>
<comment type="caution">
    <text evidence="1">The sequence shown here is derived from an EMBL/GenBank/DDBJ whole genome shotgun (WGS) entry which is preliminary data.</text>
</comment>
<dbReference type="Proteomes" id="UP000188268">
    <property type="component" value="Unassembled WGS sequence"/>
</dbReference>
<dbReference type="AlphaFoldDB" id="A0A1R3IFF4"/>
<organism evidence="1 2">
    <name type="scientific">Corchorus capsularis</name>
    <name type="common">Jute</name>
    <dbReference type="NCBI Taxonomy" id="210143"/>
    <lineage>
        <taxon>Eukaryota</taxon>
        <taxon>Viridiplantae</taxon>
        <taxon>Streptophyta</taxon>
        <taxon>Embryophyta</taxon>
        <taxon>Tracheophyta</taxon>
        <taxon>Spermatophyta</taxon>
        <taxon>Magnoliopsida</taxon>
        <taxon>eudicotyledons</taxon>
        <taxon>Gunneridae</taxon>
        <taxon>Pentapetalae</taxon>
        <taxon>rosids</taxon>
        <taxon>malvids</taxon>
        <taxon>Malvales</taxon>
        <taxon>Malvaceae</taxon>
        <taxon>Grewioideae</taxon>
        <taxon>Apeibeae</taxon>
        <taxon>Corchorus</taxon>
    </lineage>
</organism>
<reference evidence="1 2" key="1">
    <citation type="submission" date="2013-09" db="EMBL/GenBank/DDBJ databases">
        <title>Corchorus capsularis genome sequencing.</title>
        <authorList>
            <person name="Alam M."/>
            <person name="Haque M.S."/>
            <person name="Islam M.S."/>
            <person name="Emdad E.M."/>
            <person name="Islam M.M."/>
            <person name="Ahmed B."/>
            <person name="Halim A."/>
            <person name="Hossen Q.M.M."/>
            <person name="Hossain M.Z."/>
            <person name="Ahmed R."/>
            <person name="Khan M.M."/>
            <person name="Islam R."/>
            <person name="Rashid M.M."/>
            <person name="Khan S.A."/>
            <person name="Rahman M.S."/>
            <person name="Alam M."/>
        </authorList>
    </citation>
    <scope>NUCLEOTIDE SEQUENCE [LARGE SCALE GENOMIC DNA]</scope>
    <source>
        <strain evidence="2">cv. CVL-1</strain>
        <tissue evidence="1">Whole seedling</tissue>
    </source>
</reference>
<protein>
    <submittedName>
        <fullName evidence="1">Uncharacterized protein</fullName>
    </submittedName>
</protein>
<name>A0A1R3IFF4_COCAP</name>
<dbReference type="EMBL" id="AWWV01010204">
    <property type="protein sequence ID" value="OMO81231.1"/>
    <property type="molecule type" value="Genomic_DNA"/>
</dbReference>
<accession>A0A1R3IFF4</accession>
<proteinExistence type="predicted"/>
<evidence type="ECO:0000313" key="2">
    <source>
        <dbReference type="Proteomes" id="UP000188268"/>
    </source>
</evidence>
<evidence type="ECO:0000313" key="1">
    <source>
        <dbReference type="EMBL" id="OMO81231.1"/>
    </source>
</evidence>
<keyword evidence="2" id="KW-1185">Reference proteome</keyword>
<dbReference type="Gramene" id="OMO81231">
    <property type="protein sequence ID" value="OMO81231"/>
    <property type="gene ID" value="CCACVL1_12537"/>
</dbReference>
<sequence length="53" mass="5800">MAMDPQSLSLAPHAHEVTGAKIKANAEAPNCDLLGFSTSFDLVDRKPFRQCRI</sequence>